<proteinExistence type="predicted"/>
<feature type="region of interest" description="Disordered" evidence="1">
    <location>
        <begin position="23"/>
        <end position="68"/>
    </location>
</feature>
<protein>
    <submittedName>
        <fullName evidence="2">Uncharacterized protein</fullName>
    </submittedName>
</protein>
<evidence type="ECO:0000313" key="3">
    <source>
        <dbReference type="Proteomes" id="UP000186601"/>
    </source>
</evidence>
<accession>A0A2R6NGN6</accession>
<comment type="caution">
    <text evidence="2">The sequence shown here is derived from an EMBL/GenBank/DDBJ whole genome shotgun (WGS) entry which is preliminary data.</text>
</comment>
<dbReference type="Proteomes" id="UP000186601">
    <property type="component" value="Unassembled WGS sequence"/>
</dbReference>
<evidence type="ECO:0000313" key="2">
    <source>
        <dbReference type="EMBL" id="PSR71555.1"/>
    </source>
</evidence>
<dbReference type="EMBL" id="MLYV02001271">
    <property type="protein sequence ID" value="PSR71555.1"/>
    <property type="molecule type" value="Genomic_DNA"/>
</dbReference>
<gene>
    <name evidence="2" type="ORF">PHLCEN_2v12564</name>
</gene>
<organism evidence="2 3">
    <name type="scientific">Hermanssonia centrifuga</name>
    <dbReference type="NCBI Taxonomy" id="98765"/>
    <lineage>
        <taxon>Eukaryota</taxon>
        <taxon>Fungi</taxon>
        <taxon>Dikarya</taxon>
        <taxon>Basidiomycota</taxon>
        <taxon>Agaricomycotina</taxon>
        <taxon>Agaricomycetes</taxon>
        <taxon>Polyporales</taxon>
        <taxon>Meruliaceae</taxon>
        <taxon>Hermanssonia</taxon>
    </lineage>
</organism>
<keyword evidence="3" id="KW-1185">Reference proteome</keyword>
<feature type="compositionally biased region" description="Basic and acidic residues" evidence="1">
    <location>
        <begin position="39"/>
        <end position="54"/>
    </location>
</feature>
<sequence length="68" mass="7386">MAPLMAVPAVESINLPASLEIGKERPSVKGATSGKKRGRVGERSRILDALEDTRGNPCRRRGDELEEN</sequence>
<name>A0A2R6NGN6_9APHY</name>
<reference evidence="2 3" key="1">
    <citation type="submission" date="2018-02" db="EMBL/GenBank/DDBJ databases">
        <title>Genome sequence of the basidiomycete white-rot fungus Phlebia centrifuga.</title>
        <authorList>
            <person name="Granchi Z."/>
            <person name="Peng M."/>
            <person name="de Vries R.P."/>
            <person name="Hilden K."/>
            <person name="Makela M.R."/>
            <person name="Grigoriev I."/>
            <person name="Riley R."/>
        </authorList>
    </citation>
    <scope>NUCLEOTIDE SEQUENCE [LARGE SCALE GENOMIC DNA]</scope>
    <source>
        <strain evidence="2 3">FBCC195</strain>
    </source>
</reference>
<dbReference type="AlphaFoldDB" id="A0A2R6NGN6"/>
<evidence type="ECO:0000256" key="1">
    <source>
        <dbReference type="SAM" id="MobiDB-lite"/>
    </source>
</evidence>